<sequence>MQIPVTAGTQHTLLQLHNAKQKLDKTQSASPAENQSVKPQAARSLNDKVASMDAETEPSKATKMNWVRHLIGSNGMNKAKLSFRGV</sequence>
<dbReference type="AlphaFoldDB" id="A0A8K1CLA3"/>
<accession>A0A8K1CLA3</accession>
<evidence type="ECO:0000313" key="3">
    <source>
        <dbReference type="Proteomes" id="UP000794436"/>
    </source>
</evidence>
<dbReference type="Proteomes" id="UP000794436">
    <property type="component" value="Unassembled WGS sequence"/>
</dbReference>
<comment type="caution">
    <text evidence="2">The sequence shown here is derived from an EMBL/GenBank/DDBJ whole genome shotgun (WGS) entry which is preliminary data.</text>
</comment>
<evidence type="ECO:0000313" key="2">
    <source>
        <dbReference type="EMBL" id="TMW65721.1"/>
    </source>
</evidence>
<reference evidence="2" key="1">
    <citation type="submission" date="2019-03" db="EMBL/GenBank/DDBJ databases">
        <title>Long read genome sequence of the mycoparasitic Pythium oligandrum ATCC 38472 isolated from sugarbeet rhizosphere.</title>
        <authorList>
            <person name="Gaulin E."/>
        </authorList>
    </citation>
    <scope>NUCLEOTIDE SEQUENCE</scope>
    <source>
        <strain evidence="2">ATCC 38472_TT</strain>
    </source>
</reference>
<keyword evidence="3" id="KW-1185">Reference proteome</keyword>
<name>A0A8K1CLA3_PYTOL</name>
<organism evidence="2 3">
    <name type="scientific">Pythium oligandrum</name>
    <name type="common">Mycoparasitic fungus</name>
    <dbReference type="NCBI Taxonomy" id="41045"/>
    <lineage>
        <taxon>Eukaryota</taxon>
        <taxon>Sar</taxon>
        <taxon>Stramenopiles</taxon>
        <taxon>Oomycota</taxon>
        <taxon>Peronosporomycetes</taxon>
        <taxon>Pythiales</taxon>
        <taxon>Pythiaceae</taxon>
        <taxon>Pythium</taxon>
    </lineage>
</organism>
<proteinExistence type="predicted"/>
<gene>
    <name evidence="2" type="ORF">Poli38472_008363</name>
</gene>
<evidence type="ECO:0000256" key="1">
    <source>
        <dbReference type="SAM" id="MobiDB-lite"/>
    </source>
</evidence>
<protein>
    <submittedName>
        <fullName evidence="2">Uncharacterized protein</fullName>
    </submittedName>
</protein>
<dbReference type="EMBL" id="SPLM01000037">
    <property type="protein sequence ID" value="TMW65721.1"/>
    <property type="molecule type" value="Genomic_DNA"/>
</dbReference>
<feature type="region of interest" description="Disordered" evidence="1">
    <location>
        <begin position="17"/>
        <end position="61"/>
    </location>
</feature>
<feature type="compositionally biased region" description="Polar residues" evidence="1">
    <location>
        <begin position="26"/>
        <end position="38"/>
    </location>
</feature>